<keyword evidence="4" id="KW-0378">Hydrolase</keyword>
<proteinExistence type="predicted"/>
<protein>
    <submittedName>
        <fullName evidence="4">Glycoside hydrolase family 95 protein</fullName>
    </submittedName>
</protein>
<dbReference type="Pfam" id="PF14498">
    <property type="entry name" value="Glyco_hyd_65N_2"/>
    <property type="match status" value="1"/>
</dbReference>
<dbReference type="GO" id="GO:0005975">
    <property type="term" value="P:carbohydrate metabolic process"/>
    <property type="evidence" value="ECO:0007669"/>
    <property type="project" value="InterPro"/>
</dbReference>
<dbReference type="PROSITE" id="PS51257">
    <property type="entry name" value="PROKAR_LIPOPROTEIN"/>
    <property type="match status" value="1"/>
</dbReference>
<dbReference type="PANTHER" id="PTHR31084">
    <property type="entry name" value="ALPHA-L-FUCOSIDASE 2"/>
    <property type="match status" value="1"/>
</dbReference>
<dbReference type="InterPro" id="IPR049053">
    <property type="entry name" value="AFCA-like_C"/>
</dbReference>
<dbReference type="AlphaFoldDB" id="A0AA42C4I7"/>
<comment type="caution">
    <text evidence="4">The sequence shown here is derived from an EMBL/GenBank/DDBJ whole genome shotgun (WGS) entry which is preliminary data.</text>
</comment>
<evidence type="ECO:0000313" key="5">
    <source>
        <dbReference type="Proteomes" id="UP001163821"/>
    </source>
</evidence>
<dbReference type="InterPro" id="IPR054363">
    <property type="entry name" value="GH95_cat"/>
</dbReference>
<evidence type="ECO:0000259" key="3">
    <source>
        <dbReference type="Pfam" id="PF22124"/>
    </source>
</evidence>
<evidence type="ECO:0000313" key="4">
    <source>
        <dbReference type="EMBL" id="MCW0481818.1"/>
    </source>
</evidence>
<dbReference type="EMBL" id="JAPAAF010000003">
    <property type="protein sequence ID" value="MCW0481818.1"/>
    <property type="molecule type" value="Genomic_DNA"/>
</dbReference>
<feature type="domain" description="Glycosyl hydrolase family 95 N-terminal" evidence="1">
    <location>
        <begin position="39"/>
        <end position="284"/>
    </location>
</feature>
<gene>
    <name evidence="4" type="ORF">N2K84_03690</name>
</gene>
<feature type="domain" description="Glycosyl hydrolase family 95 catalytic" evidence="3">
    <location>
        <begin position="312"/>
        <end position="731"/>
    </location>
</feature>
<accession>A0AA42C4I7</accession>
<dbReference type="InterPro" id="IPR008928">
    <property type="entry name" value="6-hairpin_glycosidase_sf"/>
</dbReference>
<dbReference type="Pfam" id="PF22124">
    <property type="entry name" value="Glyco_hydro_95_cat"/>
    <property type="match status" value="1"/>
</dbReference>
<keyword evidence="5" id="KW-1185">Reference proteome</keyword>
<dbReference type="Gene3D" id="1.50.10.10">
    <property type="match status" value="1"/>
</dbReference>
<dbReference type="Proteomes" id="UP001163821">
    <property type="component" value="Unassembled WGS sequence"/>
</dbReference>
<dbReference type="InterPro" id="IPR016518">
    <property type="entry name" value="Alpha-L-fucosidase"/>
</dbReference>
<organism evidence="4 5">
    <name type="scientific">Gaoshiqia sediminis</name>
    <dbReference type="NCBI Taxonomy" id="2986998"/>
    <lineage>
        <taxon>Bacteria</taxon>
        <taxon>Pseudomonadati</taxon>
        <taxon>Bacteroidota</taxon>
        <taxon>Bacteroidia</taxon>
        <taxon>Marinilabiliales</taxon>
        <taxon>Prolixibacteraceae</taxon>
        <taxon>Gaoshiqia</taxon>
    </lineage>
</organism>
<feature type="domain" description="Alpha fucosidase A-like C-terminal" evidence="2">
    <location>
        <begin position="733"/>
        <end position="795"/>
    </location>
</feature>
<evidence type="ECO:0000259" key="2">
    <source>
        <dbReference type="Pfam" id="PF21307"/>
    </source>
</evidence>
<dbReference type="InterPro" id="IPR027414">
    <property type="entry name" value="GH95_N_dom"/>
</dbReference>
<dbReference type="RefSeq" id="WP_282590428.1">
    <property type="nucleotide sequence ID" value="NZ_JAPAAF010000003.1"/>
</dbReference>
<sequence>MKKVFDKIAFSSGVYQTVFIFLFTFLYSCQKAEPKKHTIWFKEPAEYFEEALPLGNGRIGAMIYGGVEQDQILLNEGTLWSGKPVDPAMNPEAYKHLPAVREALFSENYELANQLIKKLQGSFSESYQPVGTLFFDFGKQGQISDYRRKLDLESAVSTVEYTTGQTQILRESFVSFPDQVMVVRFSAKGKVKLSFSVKTDSPLPHVVAVDEKRLTMTGNAPVHVVPSYWDSVHPVEFAEGQGMQFCLLAEVAVTDGQITQSDSLLQVDDASFAEFRVSVATSFNGFDKDPATEGKDEKALAVNYLIQTQQYSYDQLKERHIRDFQSYYNRVRIDLGESELDTLSTPERLMHFSNGGDDNDLAALYFQFGRYLLISSSRPGSIPANLQGIWNAHVRPIWSSNYTTNINVEMNYWPAEVCNLSEMHEPLIDFTANLAKTGEITAKTFYDCGGWCCHHNTDIWAMSNPVGDFGGGGANWANWNMAGVWISTHLWEHFAFTRDTVYLREKAWPLMKGAAQFCLDYMVPGKDGYLLTAPSTSPENKYLTDQGVVGGALYGATADYAMMRELFSSLIEAEKILEIDPEFSAQLSQAMRQFPPYKIGRKGNIREWYYDWEDEDPTHRHMSHLFGLYPGHTISLTETPELAEAAERTLLLRTNVGTGWSIAWKMSLWAHLKNPEMAYDCLKRLLNYVDIRKETGMNFTGGGAYANLFDAHPPFQIDGNFGGTAGIAEMLLQSGNGEIELLPALPQAWKTGRVSGLRARGGYTVDMEWENGSFKKAIVVPDHEGHFKVRVNEKLLELYGKRNELVVVRNM</sequence>
<evidence type="ECO:0000259" key="1">
    <source>
        <dbReference type="Pfam" id="PF14498"/>
    </source>
</evidence>
<dbReference type="SUPFAM" id="SSF48208">
    <property type="entry name" value="Six-hairpin glycosidases"/>
    <property type="match status" value="1"/>
</dbReference>
<reference evidence="4" key="1">
    <citation type="submission" date="2022-10" db="EMBL/GenBank/DDBJ databases">
        <title>Gaoshiqiia sediminis gen. nov., sp. nov., isolated from coastal sediment.</title>
        <authorList>
            <person name="Yu W.X."/>
            <person name="Mu D.S."/>
            <person name="Du J.Z."/>
            <person name="Liang Y.Q."/>
        </authorList>
    </citation>
    <scope>NUCLEOTIDE SEQUENCE</scope>
    <source>
        <strain evidence="4">A06</strain>
    </source>
</reference>
<dbReference type="GO" id="GO:0004560">
    <property type="term" value="F:alpha-L-fucosidase activity"/>
    <property type="evidence" value="ECO:0007669"/>
    <property type="project" value="InterPro"/>
</dbReference>
<dbReference type="PIRSF" id="PIRSF007663">
    <property type="entry name" value="UCP007663"/>
    <property type="match status" value="1"/>
</dbReference>
<dbReference type="PANTHER" id="PTHR31084:SF0">
    <property type="entry name" value="ALPHA-L-FUCOSIDASE 2"/>
    <property type="match status" value="1"/>
</dbReference>
<dbReference type="InterPro" id="IPR012341">
    <property type="entry name" value="6hp_glycosidase-like_sf"/>
</dbReference>
<dbReference type="FunFam" id="1.50.10.10:FF:000028">
    <property type="entry name" value="Alpha-L-fucosidase 2"/>
    <property type="match status" value="1"/>
</dbReference>
<name>A0AA42C4I7_9BACT</name>
<dbReference type="Pfam" id="PF21307">
    <property type="entry name" value="Glyco_hydro_95_C"/>
    <property type="match status" value="1"/>
</dbReference>